<dbReference type="Gramene" id="TraesLACUn03G04513050.1">
    <property type="protein sequence ID" value="TraesLACUn03G04513050.1.CDS1"/>
    <property type="gene ID" value="TraesLACUn03G04513050"/>
</dbReference>
<dbReference type="Gramene" id="TraesWEE_scaffold_126409_01G000100.1">
    <property type="protein sequence ID" value="TraesWEE_scaffold_126409_01G000100.1"/>
    <property type="gene ID" value="TraesWEE_scaffold_126409_01G000100"/>
</dbReference>
<dbReference type="KEGG" id="taes:123175987"/>
<comment type="similarity">
    <text evidence="7">Belongs to the cytochrome P450 family.</text>
</comment>
<protein>
    <recommendedName>
        <fullName evidence="11">Cytochrome P450</fullName>
    </recommendedName>
</protein>
<name>A0A3B6U7L8_WHEAT</name>
<dbReference type="AlphaFoldDB" id="A0A3B6U7L8"/>
<keyword evidence="5 8" id="KW-0472">Membrane</keyword>
<dbReference type="RefSeq" id="XP_044446355.1">
    <property type="nucleotide sequence ID" value="XM_044590420.1"/>
</dbReference>
<dbReference type="SUPFAM" id="SSF48264">
    <property type="entry name" value="Cytochrome P450"/>
    <property type="match status" value="1"/>
</dbReference>
<evidence type="ECO:0000256" key="3">
    <source>
        <dbReference type="ARBA" id="ARBA00022723"/>
    </source>
</evidence>
<keyword evidence="7" id="KW-0503">Monooxygenase</keyword>
<organism evidence="9">
    <name type="scientific">Triticum aestivum</name>
    <name type="common">Wheat</name>
    <dbReference type="NCBI Taxonomy" id="4565"/>
    <lineage>
        <taxon>Eukaryota</taxon>
        <taxon>Viridiplantae</taxon>
        <taxon>Streptophyta</taxon>
        <taxon>Embryophyta</taxon>
        <taxon>Tracheophyta</taxon>
        <taxon>Spermatophyta</taxon>
        <taxon>Magnoliopsida</taxon>
        <taxon>Liliopsida</taxon>
        <taxon>Poales</taxon>
        <taxon>Poaceae</taxon>
        <taxon>BOP clade</taxon>
        <taxon>Pooideae</taxon>
        <taxon>Triticodae</taxon>
        <taxon>Triticeae</taxon>
        <taxon>Triticinae</taxon>
        <taxon>Triticum</taxon>
    </lineage>
</organism>
<dbReference type="Gramene" id="TraesCSU03G0241000.1">
    <property type="protein sequence ID" value="TraesCSU03G0241000.1.CDS1"/>
    <property type="gene ID" value="TraesCSU03G0241000"/>
</dbReference>
<evidence type="ECO:0000256" key="1">
    <source>
        <dbReference type="ARBA" id="ARBA00004167"/>
    </source>
</evidence>
<comment type="subcellular location">
    <subcellularLocation>
        <location evidence="1">Membrane</location>
        <topology evidence="1">Single-pass membrane protein</topology>
    </subcellularLocation>
</comment>
<dbReference type="GeneID" id="123175987"/>
<evidence type="ECO:0000256" key="8">
    <source>
        <dbReference type="SAM" id="Phobius"/>
    </source>
</evidence>
<dbReference type="PANTHER" id="PTHR24298">
    <property type="entry name" value="FLAVONOID 3'-MONOOXYGENASE-RELATED"/>
    <property type="match status" value="1"/>
</dbReference>
<dbReference type="InterPro" id="IPR017972">
    <property type="entry name" value="Cyt_P450_CS"/>
</dbReference>
<dbReference type="Gramene" id="TraesARIUn03G04636010.1">
    <property type="protein sequence ID" value="TraesARIUn03G04636010.1.CDS1"/>
    <property type="gene ID" value="TraesARIUn03G04636010"/>
</dbReference>
<keyword evidence="7" id="KW-0560">Oxidoreductase</keyword>
<keyword evidence="6 7" id="KW-0408">Iron</keyword>
<evidence type="ECO:0000256" key="7">
    <source>
        <dbReference type="RuleBase" id="RU000461"/>
    </source>
</evidence>
<dbReference type="PROSITE" id="PS00086">
    <property type="entry name" value="CYTOCHROME_P450"/>
    <property type="match status" value="1"/>
</dbReference>
<evidence type="ECO:0000256" key="6">
    <source>
        <dbReference type="PIRSR" id="PIRSR602401-1"/>
    </source>
</evidence>
<dbReference type="InterPro" id="IPR051103">
    <property type="entry name" value="Plant_metabolite_P450s"/>
</dbReference>
<dbReference type="Gene3D" id="1.10.630.10">
    <property type="entry name" value="Cytochrome P450"/>
    <property type="match status" value="1"/>
</dbReference>
<dbReference type="GO" id="GO:0016020">
    <property type="term" value="C:membrane"/>
    <property type="evidence" value="ECO:0007669"/>
    <property type="project" value="UniProtKB-SubCell"/>
</dbReference>
<dbReference type="PANTHER" id="PTHR24298:SF389">
    <property type="entry name" value="OS04G0128400 PROTEIN"/>
    <property type="match status" value="1"/>
</dbReference>
<evidence type="ECO:0000313" key="9">
    <source>
        <dbReference type="EnsemblPlants" id="TraesCSU02G176900.1.cds1"/>
    </source>
</evidence>
<dbReference type="PRINTS" id="PR00463">
    <property type="entry name" value="EP450I"/>
</dbReference>
<dbReference type="Gramene" id="TraesCSU02G176900.1">
    <property type="protein sequence ID" value="TraesCSU02G176900.1.cds1"/>
    <property type="gene ID" value="TraesCSU02G176900"/>
</dbReference>
<proteinExistence type="inferred from homology"/>
<dbReference type="STRING" id="4565.A0A3B6U7L8"/>
<comment type="cofactor">
    <cofactor evidence="6">
        <name>heme</name>
        <dbReference type="ChEBI" id="CHEBI:30413"/>
    </cofactor>
</comment>
<accession>A0A3B6U7L8</accession>
<dbReference type="Proteomes" id="UP000019116">
    <property type="component" value="Chromosome Un"/>
</dbReference>
<sequence length="496" mass="53711">MHLRTTYPQLKLIIHLAATTMDFLMLLAVLSCLLAGMAFGRGYTKRARAQATTHHVSDPAVAHRALIENADQFFNRPRTSVPGSLAVWRNGERNDNIATVMYGPHLRVLRCNLTAEILSRLGSLAPLHEEAARALVADFSALCRGGGGEVAIREPLTTAVFALATRMCFGDIVDAGHRITMGEVIRQSIVLAGELTTSLGASMLSKLANWRRIRRIYTLLDRQVELYLPLIAARRQSQSQLCGNGGTVRPYIDTLLDLRVPDDGDAPAGRPLRRGELVALVFEFLGAATGSTATCVEWTLAHLIDQPEVQDKLRCEIDGEADAGGILSSKSLRGGMPYLNAVVQESLRMHPPVPVIVRSVHGEGAKAIGGMTAVPADGAMVVFNLGDIGRDHKTWTNPNKLQPERFLGGGEAEDIGPAPGPKEIRMMPFGAGHRHCPAVNMGMLHIKCFLAALVHEFDWTPSAAEDCSGGVDMTEQAGGFVKLMKKPLCARVTRRT</sequence>
<dbReference type="GO" id="GO:0020037">
    <property type="term" value="F:heme binding"/>
    <property type="evidence" value="ECO:0007669"/>
    <property type="project" value="InterPro"/>
</dbReference>
<reference evidence="9" key="2">
    <citation type="submission" date="2018-10" db="UniProtKB">
        <authorList>
            <consortium name="EnsemblPlants"/>
        </authorList>
    </citation>
    <scope>IDENTIFICATION</scope>
</reference>
<keyword evidence="10" id="KW-1185">Reference proteome</keyword>
<evidence type="ECO:0008006" key="11">
    <source>
        <dbReference type="Google" id="ProtNLM"/>
    </source>
</evidence>
<dbReference type="GO" id="GO:0005506">
    <property type="term" value="F:iron ion binding"/>
    <property type="evidence" value="ECO:0007669"/>
    <property type="project" value="InterPro"/>
</dbReference>
<feature type="binding site" description="axial binding residue" evidence="6">
    <location>
        <position position="436"/>
    </location>
    <ligand>
        <name>heme</name>
        <dbReference type="ChEBI" id="CHEBI:30413"/>
    </ligand>
    <ligandPart>
        <name>Fe</name>
        <dbReference type="ChEBI" id="CHEBI:18248"/>
    </ligandPart>
</feature>
<dbReference type="GO" id="GO:0016705">
    <property type="term" value="F:oxidoreductase activity, acting on paired donors, with incorporation or reduction of molecular oxygen"/>
    <property type="evidence" value="ECO:0007669"/>
    <property type="project" value="InterPro"/>
</dbReference>
<reference evidence="9" key="1">
    <citation type="submission" date="2018-08" db="EMBL/GenBank/DDBJ databases">
        <authorList>
            <person name="Rossello M."/>
        </authorList>
    </citation>
    <scope>NUCLEOTIDE SEQUENCE [LARGE SCALE GENOMIC DNA]</scope>
    <source>
        <strain evidence="9">cv. Chinese Spring</strain>
    </source>
</reference>
<dbReference type="EnsemblPlants" id="TraesCSU02G176900.1">
    <property type="protein sequence ID" value="TraesCSU02G176900.1.cds1"/>
    <property type="gene ID" value="TraesCSU02G176900"/>
</dbReference>
<feature type="transmembrane region" description="Helical" evidence="8">
    <location>
        <begin position="12"/>
        <end position="39"/>
    </location>
</feature>
<evidence type="ECO:0000256" key="2">
    <source>
        <dbReference type="ARBA" id="ARBA00022692"/>
    </source>
</evidence>
<keyword evidence="6 7" id="KW-0349">Heme</keyword>
<keyword evidence="4 8" id="KW-1133">Transmembrane helix</keyword>
<dbReference type="SMR" id="A0A3B6U7L8"/>
<evidence type="ECO:0000256" key="4">
    <source>
        <dbReference type="ARBA" id="ARBA00022989"/>
    </source>
</evidence>
<dbReference type="InterPro" id="IPR001128">
    <property type="entry name" value="Cyt_P450"/>
</dbReference>
<dbReference type="GO" id="GO:0004497">
    <property type="term" value="F:monooxygenase activity"/>
    <property type="evidence" value="ECO:0007669"/>
    <property type="project" value="UniProtKB-KW"/>
</dbReference>
<evidence type="ECO:0000313" key="10">
    <source>
        <dbReference type="Proteomes" id="UP000019116"/>
    </source>
</evidence>
<keyword evidence="3 6" id="KW-0479">Metal-binding</keyword>
<dbReference type="InterPro" id="IPR036396">
    <property type="entry name" value="Cyt_P450_sf"/>
</dbReference>
<dbReference type="PRINTS" id="PR00385">
    <property type="entry name" value="P450"/>
</dbReference>
<evidence type="ECO:0000256" key="5">
    <source>
        <dbReference type="ARBA" id="ARBA00023136"/>
    </source>
</evidence>
<dbReference type="Pfam" id="PF00067">
    <property type="entry name" value="p450"/>
    <property type="match status" value="1"/>
</dbReference>
<dbReference type="InterPro" id="IPR002401">
    <property type="entry name" value="Cyt_P450_E_grp-I"/>
</dbReference>
<keyword evidence="2 8" id="KW-0812">Transmembrane</keyword>